<gene>
    <name evidence="2" type="ORF">EVAR_59176_1</name>
</gene>
<proteinExistence type="predicted"/>
<sequence length="240" mass="27472">MKSPVAEFDSHFAGKLGHLRGDCQTPSQDIWDVDKTLNSDEYIAYTRHIVSLALEDWTAAGRCRSINSQWTPRNSKRQHLYAEHEVVKSHRSRRTIAQGTRGFKLAYRRAPRRLTDCSHAKQVPAPRRRHSSDPRVDAAGAAGARTTEPTLNFITLNEYEYGATSPERPMDRAALICRRRIGDDRRWMRSRGRSCYWSSFSAEVTIVLLMRSDLCLQSEKAMVPLKEVSCFTKPSKLFRS</sequence>
<protein>
    <submittedName>
        <fullName evidence="2">Uncharacterized protein</fullName>
    </submittedName>
</protein>
<organism evidence="2 3">
    <name type="scientific">Eumeta variegata</name>
    <name type="common">Bagworm moth</name>
    <name type="synonym">Eumeta japonica</name>
    <dbReference type="NCBI Taxonomy" id="151549"/>
    <lineage>
        <taxon>Eukaryota</taxon>
        <taxon>Metazoa</taxon>
        <taxon>Ecdysozoa</taxon>
        <taxon>Arthropoda</taxon>
        <taxon>Hexapoda</taxon>
        <taxon>Insecta</taxon>
        <taxon>Pterygota</taxon>
        <taxon>Neoptera</taxon>
        <taxon>Endopterygota</taxon>
        <taxon>Lepidoptera</taxon>
        <taxon>Glossata</taxon>
        <taxon>Ditrysia</taxon>
        <taxon>Tineoidea</taxon>
        <taxon>Psychidae</taxon>
        <taxon>Oiketicinae</taxon>
        <taxon>Eumeta</taxon>
    </lineage>
</organism>
<keyword evidence="3" id="KW-1185">Reference proteome</keyword>
<reference evidence="2 3" key="1">
    <citation type="journal article" date="2019" name="Commun. Biol.">
        <title>The bagworm genome reveals a unique fibroin gene that provides high tensile strength.</title>
        <authorList>
            <person name="Kono N."/>
            <person name="Nakamura H."/>
            <person name="Ohtoshi R."/>
            <person name="Tomita M."/>
            <person name="Numata K."/>
            <person name="Arakawa K."/>
        </authorList>
    </citation>
    <scope>NUCLEOTIDE SEQUENCE [LARGE SCALE GENOMIC DNA]</scope>
</reference>
<comment type="caution">
    <text evidence="2">The sequence shown here is derived from an EMBL/GenBank/DDBJ whole genome shotgun (WGS) entry which is preliminary data.</text>
</comment>
<evidence type="ECO:0000313" key="3">
    <source>
        <dbReference type="Proteomes" id="UP000299102"/>
    </source>
</evidence>
<dbReference type="Proteomes" id="UP000299102">
    <property type="component" value="Unassembled WGS sequence"/>
</dbReference>
<feature type="region of interest" description="Disordered" evidence="1">
    <location>
        <begin position="116"/>
        <end position="143"/>
    </location>
</feature>
<dbReference type="AlphaFoldDB" id="A0A4C1ZK09"/>
<evidence type="ECO:0000313" key="2">
    <source>
        <dbReference type="EMBL" id="GBP87249.1"/>
    </source>
</evidence>
<accession>A0A4C1ZK09</accession>
<dbReference type="EMBL" id="BGZK01001847">
    <property type="protein sequence ID" value="GBP87249.1"/>
    <property type="molecule type" value="Genomic_DNA"/>
</dbReference>
<evidence type="ECO:0000256" key="1">
    <source>
        <dbReference type="SAM" id="MobiDB-lite"/>
    </source>
</evidence>
<name>A0A4C1ZK09_EUMVA</name>